<evidence type="ECO:0000256" key="1">
    <source>
        <dbReference type="PROSITE-ProRule" id="PRU00047"/>
    </source>
</evidence>
<sequence>MGRKRGGNAESRLCWHCGGRGHEQADCEVLRKGADRTCFLCKSADHISSDCPQKTVEKKPPFVAEVRQVGEVKATSPRLSVVITTSPIPSHPSTMLLEAVIASFTRVQGLADCPLIIVCDGFKVVKKTTWKAGKVTEEKAANYAEYKAALKRLQDEGRLPSGTKLVILEGHNGQAFAVKAALAEVETPLVCIHQHDLEFTFDFDLERVLDVLADPAAGVKYVGLPLLVNLHYEGIAYQHHGVRVKPEMHRGLSLMPIIFWYDSTHITSVEHYTALVFGPEEAYNPGNFVEETFGVRQRNDIMAKGMEAHAKYGTYHCISTASDGTRRPLICHLNGVRFLTPEQRAAMGYPADPPVEFYPSRTMMSRKQRKVRHILDAVLELADVDIDVSSTVRNILSKLLNETRLRISEPASYRLPTRSPIVGNPPSPSADAMAFLTGVDLEGRLQDHAQLALPAPPKRRKARPKHNEDELLAIETKPADYSELLREATKLELDDSLEELRRMIKRTRSNMDCQMKVLDGFISDVNHLKGNARNFEGDSRPALPPSFEAQRPALKASASSAALTAGSESRIVPKRSTALPALGHSASAPSIGTAGLLSLRNMAPLTMPQRRAPPGAGPLNKVGALMSELLCQANYLKSVGEQWGLRRPRSVICDSACREEIAARQADVPMRNFDVFRNSSMWASRDAEWHVYRDLVYQEEEHQVILEVGTQTLYWIRLAL</sequence>
<dbReference type="SMART" id="SM00343">
    <property type="entry name" value="ZnF_C2HC"/>
    <property type="match status" value="2"/>
</dbReference>
<dbReference type="PROSITE" id="PS50158">
    <property type="entry name" value="ZF_CCHC"/>
    <property type="match status" value="1"/>
</dbReference>
<proteinExistence type="predicted"/>
<dbReference type="InterPro" id="IPR001878">
    <property type="entry name" value="Znf_CCHC"/>
</dbReference>
<keyword evidence="1" id="KW-0863">Zinc-finger</keyword>
<evidence type="ECO:0000313" key="3">
    <source>
        <dbReference type="EMBL" id="OLP91846.1"/>
    </source>
</evidence>
<dbReference type="InterPro" id="IPR036875">
    <property type="entry name" value="Znf_CCHC_sf"/>
</dbReference>
<comment type="caution">
    <text evidence="3">The sequence shown here is derived from an EMBL/GenBank/DDBJ whole genome shotgun (WGS) entry which is preliminary data.</text>
</comment>
<dbReference type="OrthoDB" id="445525at2759"/>
<gene>
    <name evidence="3" type="ORF">AK812_SmicGene26405</name>
</gene>
<feature type="domain" description="CCHC-type" evidence="2">
    <location>
        <begin position="14"/>
        <end position="27"/>
    </location>
</feature>
<keyword evidence="1" id="KW-0862">Zinc</keyword>
<keyword evidence="4" id="KW-1185">Reference proteome</keyword>
<evidence type="ECO:0000259" key="2">
    <source>
        <dbReference type="PROSITE" id="PS50158"/>
    </source>
</evidence>
<name>A0A1Q9D9I2_SYMMI</name>
<keyword evidence="1" id="KW-0479">Metal-binding</keyword>
<dbReference type="GO" id="GO:0003676">
    <property type="term" value="F:nucleic acid binding"/>
    <property type="evidence" value="ECO:0007669"/>
    <property type="project" value="InterPro"/>
</dbReference>
<protein>
    <recommendedName>
        <fullName evidence="2">CCHC-type domain-containing protein</fullName>
    </recommendedName>
</protein>
<dbReference type="AlphaFoldDB" id="A0A1Q9D9I2"/>
<organism evidence="3 4">
    <name type="scientific">Symbiodinium microadriaticum</name>
    <name type="common">Dinoflagellate</name>
    <name type="synonym">Zooxanthella microadriatica</name>
    <dbReference type="NCBI Taxonomy" id="2951"/>
    <lineage>
        <taxon>Eukaryota</taxon>
        <taxon>Sar</taxon>
        <taxon>Alveolata</taxon>
        <taxon>Dinophyceae</taxon>
        <taxon>Suessiales</taxon>
        <taxon>Symbiodiniaceae</taxon>
        <taxon>Symbiodinium</taxon>
    </lineage>
</organism>
<accession>A0A1Q9D9I2</accession>
<reference evidence="3 4" key="1">
    <citation type="submission" date="2016-02" db="EMBL/GenBank/DDBJ databases">
        <title>Genome analysis of coral dinoflagellate symbionts highlights evolutionary adaptations to a symbiotic lifestyle.</title>
        <authorList>
            <person name="Aranda M."/>
            <person name="Li Y."/>
            <person name="Liew Y.J."/>
            <person name="Baumgarten S."/>
            <person name="Simakov O."/>
            <person name="Wilson M."/>
            <person name="Piel J."/>
            <person name="Ashoor H."/>
            <person name="Bougouffa S."/>
            <person name="Bajic V.B."/>
            <person name="Ryu T."/>
            <person name="Ravasi T."/>
            <person name="Bayer T."/>
            <person name="Micklem G."/>
            <person name="Kim H."/>
            <person name="Bhak J."/>
            <person name="Lajeunesse T.C."/>
            <person name="Voolstra C.R."/>
        </authorList>
    </citation>
    <scope>NUCLEOTIDE SEQUENCE [LARGE SCALE GENOMIC DNA]</scope>
    <source>
        <strain evidence="3 4">CCMP2467</strain>
    </source>
</reference>
<dbReference type="EMBL" id="LSRX01000646">
    <property type="protein sequence ID" value="OLP91846.1"/>
    <property type="molecule type" value="Genomic_DNA"/>
</dbReference>
<dbReference type="SUPFAM" id="SSF57756">
    <property type="entry name" value="Retrovirus zinc finger-like domains"/>
    <property type="match status" value="1"/>
</dbReference>
<dbReference type="GO" id="GO:0008270">
    <property type="term" value="F:zinc ion binding"/>
    <property type="evidence" value="ECO:0007669"/>
    <property type="project" value="UniProtKB-KW"/>
</dbReference>
<evidence type="ECO:0000313" key="4">
    <source>
        <dbReference type="Proteomes" id="UP000186817"/>
    </source>
</evidence>
<dbReference type="Pfam" id="PF00098">
    <property type="entry name" value="zf-CCHC"/>
    <property type="match status" value="1"/>
</dbReference>
<dbReference type="Gene3D" id="4.10.60.10">
    <property type="entry name" value="Zinc finger, CCHC-type"/>
    <property type="match status" value="1"/>
</dbReference>
<dbReference type="Proteomes" id="UP000186817">
    <property type="component" value="Unassembled WGS sequence"/>
</dbReference>